<protein>
    <submittedName>
        <fullName evidence="3">Intradiol ring-cleavage dioxygenase</fullName>
    </submittedName>
</protein>
<dbReference type="RefSeq" id="WP_152225847.1">
    <property type="nucleotide sequence ID" value="NZ_BAAALV010000002.1"/>
</dbReference>
<comment type="caution">
    <text evidence="3">The sequence shown here is derived from an EMBL/GenBank/DDBJ whole genome shotgun (WGS) entry which is preliminary data.</text>
</comment>
<accession>A0ABP5ACU3</accession>
<dbReference type="PANTHER" id="PTHR34315:SF1">
    <property type="entry name" value="INTRADIOL RING-CLEAVAGE DIOXYGENASES DOMAIN-CONTAINING PROTEIN-RELATED"/>
    <property type="match status" value="1"/>
</dbReference>
<dbReference type="CDD" id="cd03457">
    <property type="entry name" value="intradiol_dioxygenase_like"/>
    <property type="match status" value="1"/>
</dbReference>
<reference evidence="4" key="1">
    <citation type="journal article" date="2019" name="Int. J. Syst. Evol. Microbiol.">
        <title>The Global Catalogue of Microorganisms (GCM) 10K type strain sequencing project: providing services to taxonomists for standard genome sequencing and annotation.</title>
        <authorList>
            <consortium name="The Broad Institute Genomics Platform"/>
            <consortium name="The Broad Institute Genome Sequencing Center for Infectious Disease"/>
            <person name="Wu L."/>
            <person name="Ma J."/>
        </authorList>
    </citation>
    <scope>NUCLEOTIDE SEQUENCE [LARGE SCALE GENOMIC DNA]</scope>
    <source>
        <strain evidence="4">JCM 13316</strain>
    </source>
</reference>
<feature type="domain" description="Intradiol ring-cleavage dioxygenases" evidence="2">
    <location>
        <begin position="103"/>
        <end position="180"/>
    </location>
</feature>
<proteinExistence type="predicted"/>
<dbReference type="Pfam" id="PF00775">
    <property type="entry name" value="Dioxygenase_C"/>
    <property type="match status" value="1"/>
</dbReference>
<dbReference type="PROSITE" id="PS51318">
    <property type="entry name" value="TAT"/>
    <property type="match status" value="1"/>
</dbReference>
<feature type="region of interest" description="Disordered" evidence="1">
    <location>
        <begin position="62"/>
        <end position="82"/>
    </location>
</feature>
<dbReference type="InterPro" id="IPR006311">
    <property type="entry name" value="TAT_signal"/>
</dbReference>
<dbReference type="GO" id="GO:0051213">
    <property type="term" value="F:dioxygenase activity"/>
    <property type="evidence" value="ECO:0007669"/>
    <property type="project" value="UniProtKB-KW"/>
</dbReference>
<sequence length="326" mass="32724">MPHKPEKSAYQGRPLPRPHEDLEDQGLAFDVGTLLQRRQLLKAFGVGGLTLALAACGAASEAGGGEIPDETAGPYPGDGSNGPDVLEQSGIVRSDIRSSFGESSGTAEGIPMTLELRITDLANGGAPFAGVAVYVWHCTREGLYSMYSEGVEDQNYLRGVQIADADGVVRFSSIFPACYSGRWPHIHFEVYPDEASITDSANAIATSQVALPEEACKAVYATAGYETSVRNLAQVTLASDSVFGDDGGASQLGKVTGSVEQGYSVSLTAGVDTRTEPGGGMGGPAGGDAPGAGMGGPGGAGGPGGEPPAGGAPGGSAPAGGPPAAP</sequence>
<keyword evidence="3" id="KW-0560">Oxidoreductase</keyword>
<keyword evidence="4" id="KW-1185">Reference proteome</keyword>
<evidence type="ECO:0000259" key="2">
    <source>
        <dbReference type="Pfam" id="PF00775"/>
    </source>
</evidence>
<dbReference type="PANTHER" id="PTHR34315">
    <property type="match status" value="1"/>
</dbReference>
<gene>
    <name evidence="3" type="ORF">GCM10009688_12540</name>
</gene>
<dbReference type="InterPro" id="IPR000627">
    <property type="entry name" value="Intradiol_dOase_C"/>
</dbReference>
<dbReference type="Gene3D" id="2.60.130.10">
    <property type="entry name" value="Aromatic compound dioxygenase"/>
    <property type="match status" value="1"/>
</dbReference>
<name>A0ABP5ACU3_9MICC</name>
<feature type="compositionally biased region" description="Gly residues" evidence="1">
    <location>
        <begin position="277"/>
        <end position="318"/>
    </location>
</feature>
<evidence type="ECO:0000256" key="1">
    <source>
        <dbReference type="SAM" id="MobiDB-lite"/>
    </source>
</evidence>
<dbReference type="InterPro" id="IPR015889">
    <property type="entry name" value="Intradiol_dOase_core"/>
</dbReference>
<evidence type="ECO:0000313" key="4">
    <source>
        <dbReference type="Proteomes" id="UP001500784"/>
    </source>
</evidence>
<feature type="region of interest" description="Disordered" evidence="1">
    <location>
        <begin position="1"/>
        <end position="22"/>
    </location>
</feature>
<keyword evidence="3" id="KW-0223">Dioxygenase</keyword>
<evidence type="ECO:0000313" key="3">
    <source>
        <dbReference type="EMBL" id="GAA1909471.1"/>
    </source>
</evidence>
<dbReference type="Proteomes" id="UP001500784">
    <property type="component" value="Unassembled WGS sequence"/>
</dbReference>
<dbReference type="EMBL" id="BAAALV010000002">
    <property type="protein sequence ID" value="GAA1909471.1"/>
    <property type="molecule type" value="Genomic_DNA"/>
</dbReference>
<organism evidence="3 4">
    <name type="scientific">Arthrobacter gandavensis</name>
    <dbReference type="NCBI Taxonomy" id="169960"/>
    <lineage>
        <taxon>Bacteria</taxon>
        <taxon>Bacillati</taxon>
        <taxon>Actinomycetota</taxon>
        <taxon>Actinomycetes</taxon>
        <taxon>Micrococcales</taxon>
        <taxon>Micrococcaceae</taxon>
        <taxon>Arthrobacter</taxon>
    </lineage>
</organism>
<dbReference type="SUPFAM" id="SSF49482">
    <property type="entry name" value="Aromatic compound dioxygenase"/>
    <property type="match status" value="1"/>
</dbReference>
<feature type="region of interest" description="Disordered" evidence="1">
    <location>
        <begin position="270"/>
        <end position="326"/>
    </location>
</feature>